<gene>
    <name evidence="1" type="ORF">LCGC14_2224840</name>
</gene>
<dbReference type="EMBL" id="LAZR01029805">
    <property type="protein sequence ID" value="KKL58492.1"/>
    <property type="molecule type" value="Genomic_DNA"/>
</dbReference>
<name>A0A0F9G5E9_9ZZZZ</name>
<dbReference type="AlphaFoldDB" id="A0A0F9G5E9"/>
<feature type="non-terminal residue" evidence="1">
    <location>
        <position position="1"/>
    </location>
</feature>
<accession>A0A0F9G5E9</accession>
<organism evidence="1">
    <name type="scientific">marine sediment metagenome</name>
    <dbReference type="NCBI Taxonomy" id="412755"/>
    <lineage>
        <taxon>unclassified sequences</taxon>
        <taxon>metagenomes</taxon>
        <taxon>ecological metagenomes</taxon>
    </lineage>
</organism>
<reference evidence="1" key="1">
    <citation type="journal article" date="2015" name="Nature">
        <title>Complex archaea that bridge the gap between prokaryotes and eukaryotes.</title>
        <authorList>
            <person name="Spang A."/>
            <person name="Saw J.H."/>
            <person name="Jorgensen S.L."/>
            <person name="Zaremba-Niedzwiedzka K."/>
            <person name="Martijn J."/>
            <person name="Lind A.E."/>
            <person name="van Eijk R."/>
            <person name="Schleper C."/>
            <person name="Guy L."/>
            <person name="Ettema T.J."/>
        </authorList>
    </citation>
    <scope>NUCLEOTIDE SEQUENCE</scope>
</reference>
<protein>
    <submittedName>
        <fullName evidence="1">Uncharacterized protein</fullName>
    </submittedName>
</protein>
<sequence length="28" mass="3128">VLTGKPYMSTTGLTYAQVWKRLKELGVS</sequence>
<proteinExistence type="predicted"/>
<evidence type="ECO:0000313" key="1">
    <source>
        <dbReference type="EMBL" id="KKL58492.1"/>
    </source>
</evidence>
<comment type="caution">
    <text evidence="1">The sequence shown here is derived from an EMBL/GenBank/DDBJ whole genome shotgun (WGS) entry which is preliminary data.</text>
</comment>